<reference evidence="5 6" key="1">
    <citation type="submission" date="2016-10" db="EMBL/GenBank/DDBJ databases">
        <authorList>
            <person name="de Groot N.N."/>
        </authorList>
    </citation>
    <scope>NUCLEOTIDE SEQUENCE [LARGE SCALE GENOMIC DNA]</scope>
    <source>
        <strain evidence="3 5">CGMCC 1.9095</strain>
        <strain evidence="2 6">DSM 22558</strain>
    </source>
</reference>
<keyword evidence="1" id="KW-0812">Transmembrane</keyword>
<evidence type="ECO:0000256" key="1">
    <source>
        <dbReference type="SAM" id="Phobius"/>
    </source>
</evidence>
<dbReference type="Proteomes" id="UP000305198">
    <property type="component" value="Unassembled WGS sequence"/>
</dbReference>
<evidence type="ECO:0000313" key="5">
    <source>
        <dbReference type="Proteomes" id="UP000186599"/>
    </source>
</evidence>
<gene>
    <name evidence="4" type="ORF">FA869_16860</name>
    <name evidence="3" type="ORF">SAMN04487855_0023</name>
    <name evidence="2" type="ORF">SAMN05216589_0024</name>
</gene>
<dbReference type="InterPro" id="IPR021306">
    <property type="entry name" value="DUF2878"/>
</dbReference>
<sequence>MPAKNLFNALLFVSGWLACVLGGNSAWLLIPGAALLVHFFHISNWAAEGKLVVSCLLAGAVLDSLMLQMGWLAIRGHEVLAPLWLVLGWALIGTTLNHALRWSARPWWRASLLGAVAGPLLYGVIVQREDVSLTLSLIPGLLLIALAWAIMLPLLHGFAQLYREQYGVTRSRN</sequence>
<evidence type="ECO:0000313" key="3">
    <source>
        <dbReference type="EMBL" id="SFM38169.1"/>
    </source>
</evidence>
<keyword evidence="5" id="KW-1185">Reference proteome</keyword>
<dbReference type="Proteomes" id="UP000186599">
    <property type="component" value="Unassembled WGS sequence"/>
</dbReference>
<dbReference type="STRING" id="653930.SAMN05216589_0024"/>
<protein>
    <submittedName>
        <fullName evidence="4">DUF2878 domain-containing protein</fullName>
    </submittedName>
</protein>
<feature type="transmembrane region" description="Helical" evidence="1">
    <location>
        <begin position="137"/>
        <end position="162"/>
    </location>
</feature>
<dbReference type="RefSeq" id="WP_036992952.1">
    <property type="nucleotide sequence ID" value="NZ_FOGN01000010.1"/>
</dbReference>
<accession>A0A031M607</accession>
<keyword evidence="1" id="KW-0472">Membrane</keyword>
<dbReference type="PROSITE" id="PS51257">
    <property type="entry name" value="PROKAR_LIPOPROTEIN"/>
    <property type="match status" value="1"/>
</dbReference>
<dbReference type="Proteomes" id="UP000186904">
    <property type="component" value="Unassembled WGS sequence"/>
</dbReference>
<reference evidence="4 7" key="2">
    <citation type="submission" date="2019-04" db="EMBL/GenBank/DDBJ databases">
        <title>Crypto-aerobic microbial life in anoxic (sulfidic) marine sediments.</title>
        <authorList>
            <person name="Bhattacharya S."/>
            <person name="Roy C."/>
            <person name="Mondal N."/>
            <person name="Sarkar J."/>
            <person name="Mandal S."/>
            <person name="Rameez M.J."/>
            <person name="Ghosh W."/>
        </authorList>
    </citation>
    <scope>NUCLEOTIDE SEQUENCE [LARGE SCALE GENOMIC DNA]</scope>
    <source>
        <strain evidence="4 7">SBBB</strain>
    </source>
</reference>
<dbReference type="Pfam" id="PF11086">
    <property type="entry name" value="DUF2878"/>
    <property type="match status" value="1"/>
</dbReference>
<feature type="transmembrane region" description="Helical" evidence="1">
    <location>
        <begin position="107"/>
        <end position="125"/>
    </location>
</feature>
<dbReference type="EMBL" id="SWAV01000009">
    <property type="protein sequence ID" value="TKA89397.1"/>
    <property type="molecule type" value="Genomic_DNA"/>
</dbReference>
<evidence type="ECO:0000313" key="2">
    <source>
        <dbReference type="EMBL" id="SES36436.1"/>
    </source>
</evidence>
<name>A0A031M607_9GAMM</name>
<dbReference type="AlphaFoldDB" id="A0A031M607"/>
<organism evidence="4 7">
    <name type="scientific">Halopseudomonas bauzanensis</name>
    <dbReference type="NCBI Taxonomy" id="653930"/>
    <lineage>
        <taxon>Bacteria</taxon>
        <taxon>Pseudomonadati</taxon>
        <taxon>Pseudomonadota</taxon>
        <taxon>Gammaproteobacteria</taxon>
        <taxon>Pseudomonadales</taxon>
        <taxon>Pseudomonadaceae</taxon>
        <taxon>Halopseudomonas</taxon>
    </lineage>
</organism>
<feature type="transmembrane region" description="Helical" evidence="1">
    <location>
        <begin position="51"/>
        <end position="74"/>
    </location>
</feature>
<keyword evidence="1" id="KW-1133">Transmembrane helix</keyword>
<dbReference type="EMBL" id="FOGN01000010">
    <property type="protein sequence ID" value="SES36436.1"/>
    <property type="molecule type" value="Genomic_DNA"/>
</dbReference>
<dbReference type="EMBL" id="FOUA01000010">
    <property type="protein sequence ID" value="SFM38169.1"/>
    <property type="molecule type" value="Genomic_DNA"/>
</dbReference>
<proteinExistence type="predicted"/>
<evidence type="ECO:0000313" key="6">
    <source>
        <dbReference type="Proteomes" id="UP000186904"/>
    </source>
</evidence>
<evidence type="ECO:0000313" key="7">
    <source>
        <dbReference type="Proteomes" id="UP000305198"/>
    </source>
</evidence>
<feature type="transmembrane region" description="Helical" evidence="1">
    <location>
        <begin position="6"/>
        <end position="39"/>
    </location>
</feature>
<dbReference type="OrthoDB" id="21939at2"/>
<evidence type="ECO:0000313" key="4">
    <source>
        <dbReference type="EMBL" id="TKA89397.1"/>
    </source>
</evidence>
<feature type="transmembrane region" description="Helical" evidence="1">
    <location>
        <begin position="80"/>
        <end position="100"/>
    </location>
</feature>